<protein>
    <submittedName>
        <fullName evidence="1">Uncharacterized protein</fullName>
    </submittedName>
</protein>
<evidence type="ECO:0000313" key="1">
    <source>
        <dbReference type="EMBL" id="MFI6500995.1"/>
    </source>
</evidence>
<comment type="caution">
    <text evidence="1">The sequence shown here is derived from an EMBL/GenBank/DDBJ whole genome shotgun (WGS) entry which is preliminary data.</text>
</comment>
<dbReference type="EMBL" id="JBITGY010000007">
    <property type="protein sequence ID" value="MFI6500995.1"/>
    <property type="molecule type" value="Genomic_DNA"/>
</dbReference>
<accession>A0ABW7YYJ5</accession>
<keyword evidence="2" id="KW-1185">Reference proteome</keyword>
<name>A0ABW7YYJ5_9ACTN</name>
<evidence type="ECO:0000313" key="2">
    <source>
        <dbReference type="Proteomes" id="UP001612741"/>
    </source>
</evidence>
<reference evidence="1 2" key="1">
    <citation type="submission" date="2024-10" db="EMBL/GenBank/DDBJ databases">
        <title>The Natural Products Discovery Center: Release of the First 8490 Sequenced Strains for Exploring Actinobacteria Biosynthetic Diversity.</title>
        <authorList>
            <person name="Kalkreuter E."/>
            <person name="Kautsar S.A."/>
            <person name="Yang D."/>
            <person name="Bader C.D."/>
            <person name="Teijaro C.N."/>
            <person name="Fluegel L."/>
            <person name="Davis C.M."/>
            <person name="Simpson J.R."/>
            <person name="Lauterbach L."/>
            <person name="Steele A.D."/>
            <person name="Gui C."/>
            <person name="Meng S."/>
            <person name="Li G."/>
            <person name="Viehrig K."/>
            <person name="Ye F."/>
            <person name="Su P."/>
            <person name="Kiefer A.F."/>
            <person name="Nichols A."/>
            <person name="Cepeda A.J."/>
            <person name="Yan W."/>
            <person name="Fan B."/>
            <person name="Jiang Y."/>
            <person name="Adhikari A."/>
            <person name="Zheng C.-J."/>
            <person name="Schuster L."/>
            <person name="Cowan T.M."/>
            <person name="Smanski M.J."/>
            <person name="Chevrette M.G."/>
            <person name="De Carvalho L.P.S."/>
            <person name="Shen B."/>
        </authorList>
    </citation>
    <scope>NUCLEOTIDE SEQUENCE [LARGE SCALE GENOMIC DNA]</scope>
    <source>
        <strain evidence="1 2">NPDC050545</strain>
    </source>
</reference>
<sequence length="168" mass="17965">MRIFMLAISLGMAWLVLAPFSLWVLVRGRSLAKAGAVVTLVLLETGTIALADALDPPPVVVSHVVPQPAACVERIPVPATARVVARRSLELTWPASAAECDTAKVLVRAKGHRLRVWIHEGAPAGRHKGVRTLPIRVADGAALIRVPLDKPGAYRALDGRTNHRIPAP</sequence>
<dbReference type="Proteomes" id="UP001612741">
    <property type="component" value="Unassembled WGS sequence"/>
</dbReference>
<organism evidence="1 2">
    <name type="scientific">Nonomuraea typhae</name>
    <dbReference type="NCBI Taxonomy" id="2603600"/>
    <lineage>
        <taxon>Bacteria</taxon>
        <taxon>Bacillati</taxon>
        <taxon>Actinomycetota</taxon>
        <taxon>Actinomycetes</taxon>
        <taxon>Streptosporangiales</taxon>
        <taxon>Streptosporangiaceae</taxon>
        <taxon>Nonomuraea</taxon>
    </lineage>
</organism>
<gene>
    <name evidence="1" type="ORF">ACIBG2_26710</name>
</gene>
<dbReference type="RefSeq" id="WP_397085241.1">
    <property type="nucleotide sequence ID" value="NZ_JBITGY010000007.1"/>
</dbReference>
<proteinExistence type="predicted"/>